<dbReference type="RefSeq" id="WP_425344197.1">
    <property type="nucleotide sequence ID" value="NZ_JBGUBD010000002.1"/>
</dbReference>
<protein>
    <submittedName>
        <fullName evidence="2">SDR family oxidoreductase</fullName>
    </submittedName>
</protein>
<dbReference type="Proteomes" id="UP001575105">
    <property type="component" value="Unassembled WGS sequence"/>
</dbReference>
<dbReference type="Gene3D" id="3.40.50.720">
    <property type="entry name" value="NAD(P)-binding Rossmann-like Domain"/>
    <property type="match status" value="1"/>
</dbReference>
<evidence type="ECO:0000313" key="2">
    <source>
        <dbReference type="EMBL" id="MFA9477272.1"/>
    </source>
</evidence>
<dbReference type="Pfam" id="PF11066">
    <property type="entry name" value="DUF2867"/>
    <property type="match status" value="1"/>
</dbReference>
<dbReference type="InterPro" id="IPR051783">
    <property type="entry name" value="NAD(P)-dependent_oxidoreduct"/>
</dbReference>
<reference evidence="2 3" key="1">
    <citation type="submission" date="2024-08" db="EMBL/GenBank/DDBJ databases">
        <title>Whole-genome sequencing of halo(alkali)philic microorganisms from hypersaline lakes.</title>
        <authorList>
            <person name="Sorokin D.Y."/>
            <person name="Merkel A.Y."/>
            <person name="Messina E."/>
            <person name="Yakimov M."/>
        </authorList>
    </citation>
    <scope>NUCLEOTIDE SEQUENCE [LARGE SCALE GENOMIC DNA]</scope>
    <source>
        <strain evidence="2 3">AB-hyl4</strain>
    </source>
</reference>
<dbReference type="InterPro" id="IPR016040">
    <property type="entry name" value="NAD(P)-bd_dom"/>
</dbReference>
<proteinExistence type="predicted"/>
<dbReference type="SUPFAM" id="SSF55961">
    <property type="entry name" value="Bet v1-like"/>
    <property type="match status" value="1"/>
</dbReference>
<dbReference type="InterPro" id="IPR021295">
    <property type="entry name" value="DUF2867"/>
</dbReference>
<keyword evidence="3" id="KW-1185">Reference proteome</keyword>
<evidence type="ECO:0000313" key="3">
    <source>
        <dbReference type="Proteomes" id="UP001575105"/>
    </source>
</evidence>
<feature type="domain" description="NAD(P)-binding" evidence="1">
    <location>
        <begin position="18"/>
        <end position="157"/>
    </location>
</feature>
<dbReference type="InterPro" id="IPR036291">
    <property type="entry name" value="NAD(P)-bd_dom_sf"/>
</dbReference>
<dbReference type="EMBL" id="JBGUBD010000002">
    <property type="protein sequence ID" value="MFA9477272.1"/>
    <property type="molecule type" value="Genomic_DNA"/>
</dbReference>
<sequence>MTRPAKNPEDRSCILLTGATGYVGGRLVPRLLEAGYRVRCVVRSADKLAARPWANDPNIESVELDLSDTAGLARAMRGCWCGYYLVHSMQSGRAYADADRQLASSFADAAEQAGLERIIYLGGLGEMGDDLSEHLRSRRDVEHVLAQGSVPVTVLRAAMVIGSGSASFEILRYLVERLPVMITPRWVQTLSQPIAIRDLIGYLVACLSVEETVGRTIDVGGPDIVSYERLMRITSEVIGLPRRWIVPVPLLTPRLSSLWIHLVTPVSFRIARPLAEGLRNPVVCRDDLAQQLMPQPLLSVEQAISFAVQRTREQQVQTVWSGAGVIPGDPDWAGGTVLEDRREYRVNAPADAVFNTICRLGGRQGYFAYDLLWQVRGGLDRLVGGPGLRRGRRDPQQIAFGDALDFWRVVDYQPGRQLTLRAEMKVPGEAVLQFNVEHDEGDNTRCLMIQTARFRPRGLGGIAYWYALLPMHALIFGGMQRGIARAAISQL</sequence>
<accession>A0ABV4U100</accession>
<gene>
    <name evidence="2" type="ORF">ACERK3_03075</name>
</gene>
<comment type="caution">
    <text evidence="2">The sequence shown here is derived from an EMBL/GenBank/DDBJ whole genome shotgun (WGS) entry which is preliminary data.</text>
</comment>
<dbReference type="CDD" id="cd05245">
    <property type="entry name" value="SDR_a2"/>
    <property type="match status" value="1"/>
</dbReference>
<evidence type="ECO:0000259" key="1">
    <source>
        <dbReference type="Pfam" id="PF13460"/>
    </source>
</evidence>
<dbReference type="SUPFAM" id="SSF51735">
    <property type="entry name" value="NAD(P)-binding Rossmann-fold domains"/>
    <property type="match status" value="1"/>
</dbReference>
<organism evidence="2 3">
    <name type="scientific">Natronomicrosphaera hydrolytica</name>
    <dbReference type="NCBI Taxonomy" id="3242702"/>
    <lineage>
        <taxon>Bacteria</taxon>
        <taxon>Pseudomonadati</taxon>
        <taxon>Planctomycetota</taxon>
        <taxon>Phycisphaerae</taxon>
        <taxon>Phycisphaerales</taxon>
        <taxon>Phycisphaeraceae</taxon>
        <taxon>Natronomicrosphaera</taxon>
    </lineage>
</organism>
<dbReference type="PANTHER" id="PTHR48079:SF6">
    <property type="entry name" value="NAD(P)-BINDING DOMAIN-CONTAINING PROTEIN-RELATED"/>
    <property type="match status" value="1"/>
</dbReference>
<dbReference type="PANTHER" id="PTHR48079">
    <property type="entry name" value="PROTEIN YEEZ"/>
    <property type="match status" value="1"/>
</dbReference>
<name>A0ABV4U100_9BACT</name>
<dbReference type="Pfam" id="PF13460">
    <property type="entry name" value="NAD_binding_10"/>
    <property type="match status" value="1"/>
</dbReference>